<dbReference type="PANTHER" id="PTHR37523">
    <property type="entry name" value="METALLOPHOSPHOESTERASE"/>
    <property type="match status" value="1"/>
</dbReference>
<proteinExistence type="predicted"/>
<evidence type="ECO:0000259" key="1">
    <source>
        <dbReference type="Pfam" id="PF00149"/>
    </source>
</evidence>
<dbReference type="EMBL" id="CP002278">
    <property type="protein sequence ID" value="ADP77051.1"/>
    <property type="molecule type" value="Genomic_DNA"/>
</dbReference>
<dbReference type="Gene3D" id="3.60.21.10">
    <property type="match status" value="1"/>
</dbReference>
<dbReference type="AlphaFoldDB" id="E3GXL9"/>
<dbReference type="GO" id="GO:0016787">
    <property type="term" value="F:hydrolase activity"/>
    <property type="evidence" value="ECO:0007669"/>
    <property type="project" value="InterPro"/>
</dbReference>
<reference evidence="2 3" key="1">
    <citation type="journal article" date="2010" name="Stand. Genomic Sci.">
        <title>Complete genome sequence of Methanothermus fervidus type strain (V24S).</title>
        <authorList>
            <person name="Anderson I."/>
            <person name="Djao O.D."/>
            <person name="Misra M."/>
            <person name="Chertkov O."/>
            <person name="Nolan M."/>
            <person name="Lucas S."/>
            <person name="Lapidus A."/>
            <person name="Del Rio T.G."/>
            <person name="Tice H."/>
            <person name="Cheng J.F."/>
            <person name="Tapia R."/>
            <person name="Han C."/>
            <person name="Goodwin L."/>
            <person name="Pitluck S."/>
            <person name="Liolios K."/>
            <person name="Ivanova N."/>
            <person name="Mavromatis K."/>
            <person name="Mikhailova N."/>
            <person name="Pati A."/>
            <person name="Brambilla E."/>
            <person name="Chen A."/>
            <person name="Palaniappan K."/>
            <person name="Land M."/>
            <person name="Hauser L."/>
            <person name="Chang Y.J."/>
            <person name="Jeffries C.D."/>
            <person name="Sikorski J."/>
            <person name="Spring S."/>
            <person name="Rohde M."/>
            <person name="Eichinger K."/>
            <person name="Huber H."/>
            <person name="Wirth R."/>
            <person name="Goker M."/>
            <person name="Detter J.C."/>
            <person name="Woyke T."/>
            <person name="Bristow J."/>
            <person name="Eisen J.A."/>
            <person name="Markowitz V."/>
            <person name="Hugenholtz P."/>
            <person name="Klenk H.P."/>
            <person name="Kyrpides N.C."/>
        </authorList>
    </citation>
    <scope>NUCLEOTIDE SEQUENCE [LARGE SCALE GENOMIC DNA]</scope>
    <source>
        <strain evidence="3">ATCC 43054 / DSM 2088 / JCM 10308 / V24 S</strain>
    </source>
</reference>
<dbReference type="HOGENOM" id="CLU_041441_5_0_2"/>
<keyword evidence="3" id="KW-1185">Reference proteome</keyword>
<dbReference type="InterPro" id="IPR004843">
    <property type="entry name" value="Calcineurin-like_PHP"/>
</dbReference>
<dbReference type="KEGG" id="mfv:Mfer_0248"/>
<dbReference type="InterPro" id="IPR041733">
    <property type="entry name" value="PAE1087_MPP"/>
</dbReference>
<dbReference type="OrthoDB" id="50367at2157"/>
<dbReference type="Proteomes" id="UP000002315">
    <property type="component" value="Chromosome"/>
</dbReference>
<name>E3GXL9_METFV</name>
<dbReference type="InterPro" id="IPR029052">
    <property type="entry name" value="Metallo-depent_PP-like"/>
</dbReference>
<dbReference type="STRING" id="523846.Mfer_0248"/>
<gene>
    <name evidence="2" type="ordered locus">Mfer_0248</name>
</gene>
<evidence type="ECO:0000313" key="3">
    <source>
        <dbReference type="Proteomes" id="UP000002315"/>
    </source>
</evidence>
<protein>
    <submittedName>
        <fullName evidence="2">Metallophosphoesterase</fullName>
    </submittedName>
</protein>
<accession>E3GXL9</accession>
<sequence>MKILGISDLHGKLLELNNLNEEIDLIIVSGDITDFGPVELAEKILNKLTSYNVPVLALPGNCDLPETVDIIEKSGTINIHNNAIEIKGIKICGFGGSNPTPFDTPFEFQEKEIYNSLKNIISKDTTILVTHAPPYNTKVDQIQSGDNVGSKSIRKIIEEYQPKVNICAHIHEARGIDQLGNTTIINTGPAFEGKVAVIDLDGEVNCKWIKIR</sequence>
<dbReference type="CDD" id="cd07392">
    <property type="entry name" value="MPP_PAE1087"/>
    <property type="match status" value="1"/>
</dbReference>
<dbReference type="Pfam" id="PF00149">
    <property type="entry name" value="Metallophos"/>
    <property type="match status" value="1"/>
</dbReference>
<feature type="domain" description="Calcineurin-like phosphoesterase" evidence="1">
    <location>
        <begin position="1"/>
        <end position="172"/>
    </location>
</feature>
<dbReference type="SUPFAM" id="SSF56300">
    <property type="entry name" value="Metallo-dependent phosphatases"/>
    <property type="match status" value="1"/>
</dbReference>
<evidence type="ECO:0000313" key="2">
    <source>
        <dbReference type="EMBL" id="ADP77051.1"/>
    </source>
</evidence>
<dbReference type="PANTHER" id="PTHR37523:SF1">
    <property type="entry name" value="CALCINEURIN-LIKE PHOSPHOESTERASE DOMAIN-CONTAINING PROTEIN"/>
    <property type="match status" value="1"/>
</dbReference>
<organism evidence="2 3">
    <name type="scientific">Methanothermus fervidus (strain ATCC 43054 / DSM 2088 / JCM 10308 / V24 S)</name>
    <dbReference type="NCBI Taxonomy" id="523846"/>
    <lineage>
        <taxon>Archaea</taxon>
        <taxon>Methanobacteriati</taxon>
        <taxon>Methanobacteriota</taxon>
        <taxon>Methanomada group</taxon>
        <taxon>Methanobacteria</taxon>
        <taxon>Methanobacteriales</taxon>
        <taxon>Methanothermaceae</taxon>
        <taxon>Methanothermus</taxon>
    </lineage>
</organism>